<organism evidence="1 2">
    <name type="scientific">candidate division WOR-1 bacterium RIFOXYB2_FULL_36_35</name>
    <dbReference type="NCBI Taxonomy" id="1802578"/>
    <lineage>
        <taxon>Bacteria</taxon>
        <taxon>Bacillati</taxon>
        <taxon>Saganbacteria</taxon>
    </lineage>
</organism>
<accession>A0A1F4S8W9</accession>
<gene>
    <name evidence="1" type="ORF">A2290_04995</name>
</gene>
<proteinExistence type="predicted"/>
<dbReference type="EMBL" id="MEUA01000001">
    <property type="protein sequence ID" value="OGC16852.1"/>
    <property type="molecule type" value="Genomic_DNA"/>
</dbReference>
<dbReference type="Proteomes" id="UP000177905">
    <property type="component" value="Unassembled WGS sequence"/>
</dbReference>
<comment type="caution">
    <text evidence="1">The sequence shown here is derived from an EMBL/GenBank/DDBJ whole genome shotgun (WGS) entry which is preliminary data.</text>
</comment>
<protein>
    <submittedName>
        <fullName evidence="1">Uncharacterized protein</fullName>
    </submittedName>
</protein>
<evidence type="ECO:0000313" key="1">
    <source>
        <dbReference type="EMBL" id="OGC16852.1"/>
    </source>
</evidence>
<dbReference type="AlphaFoldDB" id="A0A1F4S8W9"/>
<name>A0A1F4S8W9_UNCSA</name>
<sequence length="233" mass="26172">MNVNTYVAISSLRIRSADENVNVTSIIRQRLTGSPYKFRPKDTIEKLDTIRSMRQQSCVVDVEPAMSDYGISSSAEEIELPSMVSIADDLQFMGPVKVKLFKQVMGTYKPQGTDNDANQLTLLLDDPSKEGEILHHVSLIEAKEFAERLYHIKGTYFRIATENEILTAKRVDQTLTNSLRSFPIWTEDIYPPIEGESGNATPNFVILLDTNQFSGKAEDRIASICLVMDQSNC</sequence>
<evidence type="ECO:0000313" key="2">
    <source>
        <dbReference type="Proteomes" id="UP000177905"/>
    </source>
</evidence>
<reference evidence="1 2" key="1">
    <citation type="journal article" date="2016" name="Nat. Commun.">
        <title>Thousands of microbial genomes shed light on interconnected biogeochemical processes in an aquifer system.</title>
        <authorList>
            <person name="Anantharaman K."/>
            <person name="Brown C.T."/>
            <person name="Hug L.A."/>
            <person name="Sharon I."/>
            <person name="Castelle C.J."/>
            <person name="Probst A.J."/>
            <person name="Thomas B.C."/>
            <person name="Singh A."/>
            <person name="Wilkins M.J."/>
            <person name="Karaoz U."/>
            <person name="Brodie E.L."/>
            <person name="Williams K.H."/>
            <person name="Hubbard S.S."/>
            <person name="Banfield J.F."/>
        </authorList>
    </citation>
    <scope>NUCLEOTIDE SEQUENCE [LARGE SCALE GENOMIC DNA]</scope>
</reference>